<evidence type="ECO:0000313" key="2">
    <source>
        <dbReference type="Proteomes" id="UP001178322"/>
    </source>
</evidence>
<reference evidence="1" key="1">
    <citation type="submission" date="2023-05" db="EMBL/GenBank/DDBJ databases">
        <title>Comparative genomics of Bacillaceae isolates and their secondary metabolite potential.</title>
        <authorList>
            <person name="Song L."/>
            <person name="Nielsen L.J."/>
            <person name="Mohite O."/>
            <person name="Xu X."/>
            <person name="Weber T."/>
            <person name="Kovacs A.T."/>
        </authorList>
    </citation>
    <scope>NUCLEOTIDE SEQUENCE</scope>
    <source>
        <strain evidence="1">LY1</strain>
    </source>
</reference>
<dbReference type="AlphaFoldDB" id="A0AAX3X506"/>
<accession>A0AAX3X506</accession>
<name>A0AAX3X506_9BACI</name>
<gene>
    <name evidence="1" type="ORF">QNH24_12345</name>
</gene>
<protein>
    <submittedName>
        <fullName evidence="1">Uncharacterized protein</fullName>
    </submittedName>
</protein>
<dbReference type="Proteomes" id="UP001178322">
    <property type="component" value="Chromosome"/>
</dbReference>
<sequence length="82" mass="8967">MSKYNEQVEALQAQQAKGKGTNFRALEYGLKQKLQDGTIQQQDVAIALQVASAIGSLSSRVLYANVKRAAQQSVEQTEKVGR</sequence>
<organism evidence="1 2">
    <name type="scientific">Lysinibacillus pakistanensis</name>
    <dbReference type="NCBI Taxonomy" id="759811"/>
    <lineage>
        <taxon>Bacteria</taxon>
        <taxon>Bacillati</taxon>
        <taxon>Bacillota</taxon>
        <taxon>Bacilli</taxon>
        <taxon>Bacillales</taxon>
        <taxon>Bacillaceae</taxon>
        <taxon>Lysinibacillus</taxon>
    </lineage>
</organism>
<dbReference type="RefSeq" id="WP_283872550.1">
    <property type="nucleotide sequence ID" value="NZ_CP126101.1"/>
</dbReference>
<dbReference type="EMBL" id="CP126101">
    <property type="protein sequence ID" value="WHY53989.1"/>
    <property type="molecule type" value="Genomic_DNA"/>
</dbReference>
<evidence type="ECO:0000313" key="1">
    <source>
        <dbReference type="EMBL" id="WHY53989.1"/>
    </source>
</evidence>
<proteinExistence type="predicted"/>